<evidence type="ECO:0000313" key="1">
    <source>
        <dbReference type="EMBL" id="AXC36532.1"/>
    </source>
</evidence>
<keyword evidence="2" id="KW-1185">Reference proteome</keyword>
<evidence type="ECO:0000313" key="2">
    <source>
        <dbReference type="Proteomes" id="UP000252224"/>
    </source>
</evidence>
<name>A0A2Z5HAK0_9CAUD</name>
<gene>
    <name evidence="1" type="ORF">phCDa_88</name>
</gene>
<reference evidence="1 2" key="1">
    <citation type="submission" date="2018-05" db="EMBL/GenBank/DDBJ databases">
        <title>Genomic characterization of a novel Pseudomonas phage phCDa.</title>
        <authorList>
            <person name="Chen C."/>
            <person name="Lu D."/>
            <person name="Wang J."/>
            <person name="Fu R."/>
        </authorList>
    </citation>
    <scope>NUCLEOTIDE SEQUENCE [LARGE SCALE GENOMIC DNA]</scope>
</reference>
<sequence length="177" mass="19811">MNLNDVVNKVFKQAFRLFPAHYDSLAVRLLMLTIGLQESRFTSRRQLISKVVDGKRVLVPEGPAIGFWQFEKGNAVSKGGVWGVLNHYRVGPLAQEICRGQGLKADAETVWLAMETNDVLAAAFARLLLLSDAKALPKIGDVDGAWECYAIRTWRPGKPHRETWDAFYAQARKELGV</sequence>
<dbReference type="Proteomes" id="UP000252224">
    <property type="component" value="Segment"/>
</dbReference>
<accession>A0A2Z5HAK0</accession>
<protein>
    <recommendedName>
        <fullName evidence="3">Lysozyme</fullName>
    </recommendedName>
</protein>
<organism evidence="1 2">
    <name type="scientific">Pseudomonas phage phCDa</name>
    <dbReference type="NCBI Taxonomy" id="2268587"/>
    <lineage>
        <taxon>Viruses</taxon>
        <taxon>Duplodnaviria</taxon>
        <taxon>Heunggongvirae</taxon>
        <taxon>Uroviricota</taxon>
        <taxon>Caudoviricetes</taxon>
        <taxon>Schitoviridae</taxon>
        <taxon>Shizishanvirus</taxon>
        <taxon>Shizishanvirus phCDa</taxon>
    </lineage>
</organism>
<dbReference type="EMBL" id="MH382836">
    <property type="protein sequence ID" value="AXC36532.1"/>
    <property type="molecule type" value="Genomic_DNA"/>
</dbReference>
<evidence type="ECO:0008006" key="3">
    <source>
        <dbReference type="Google" id="ProtNLM"/>
    </source>
</evidence>
<proteinExistence type="predicted"/>